<evidence type="ECO:0000256" key="1">
    <source>
        <dbReference type="SAM" id="MobiDB-lite"/>
    </source>
</evidence>
<proteinExistence type="predicted"/>
<dbReference type="Pfam" id="PF13560">
    <property type="entry name" value="HTH_31"/>
    <property type="match status" value="1"/>
</dbReference>
<feature type="region of interest" description="Disordered" evidence="1">
    <location>
        <begin position="54"/>
        <end position="107"/>
    </location>
</feature>
<evidence type="ECO:0000259" key="2">
    <source>
        <dbReference type="PROSITE" id="PS50943"/>
    </source>
</evidence>
<accession>A0AB39YGM0</accession>
<dbReference type="CDD" id="cd00093">
    <property type="entry name" value="HTH_XRE"/>
    <property type="match status" value="1"/>
</dbReference>
<feature type="compositionally biased region" description="Polar residues" evidence="1">
    <location>
        <begin position="279"/>
        <end position="296"/>
    </location>
</feature>
<feature type="region of interest" description="Disordered" evidence="1">
    <location>
        <begin position="275"/>
        <end position="304"/>
    </location>
</feature>
<dbReference type="SUPFAM" id="SSF47413">
    <property type="entry name" value="lambda repressor-like DNA-binding domains"/>
    <property type="match status" value="1"/>
</dbReference>
<reference evidence="3" key="1">
    <citation type="submission" date="2024-08" db="EMBL/GenBank/DDBJ databases">
        <authorList>
            <person name="Yu S.T."/>
        </authorList>
    </citation>
    <scope>NUCLEOTIDE SEQUENCE</scope>
    <source>
        <strain evidence="3">R33</strain>
    </source>
</reference>
<feature type="region of interest" description="Disordered" evidence="1">
    <location>
        <begin position="326"/>
        <end position="366"/>
    </location>
</feature>
<dbReference type="GO" id="GO:0003677">
    <property type="term" value="F:DNA binding"/>
    <property type="evidence" value="ECO:0007669"/>
    <property type="project" value="InterPro"/>
</dbReference>
<feature type="domain" description="HTH cro/C1-type" evidence="2">
    <location>
        <begin position="127"/>
        <end position="169"/>
    </location>
</feature>
<dbReference type="PROSITE" id="PS50943">
    <property type="entry name" value="HTH_CROC1"/>
    <property type="match status" value="1"/>
</dbReference>
<gene>
    <name evidence="3" type="ORF">AB5J51_40060</name>
</gene>
<protein>
    <submittedName>
        <fullName evidence="3">Helix-turn-helix domain-containing protein</fullName>
    </submittedName>
</protein>
<evidence type="ECO:0000313" key="3">
    <source>
        <dbReference type="EMBL" id="XDV68636.1"/>
    </source>
</evidence>
<dbReference type="EMBL" id="CP165727">
    <property type="protein sequence ID" value="XDV68636.1"/>
    <property type="molecule type" value="Genomic_DNA"/>
</dbReference>
<dbReference type="InterPro" id="IPR001387">
    <property type="entry name" value="Cro/C1-type_HTH"/>
</dbReference>
<dbReference type="InterPro" id="IPR010982">
    <property type="entry name" value="Lambda_DNA-bd_dom_sf"/>
</dbReference>
<dbReference type="RefSeq" id="WP_369780129.1">
    <property type="nucleotide sequence ID" value="NZ_CP165727.1"/>
</dbReference>
<dbReference type="AlphaFoldDB" id="A0AB39YGM0"/>
<sequence length="366" mass="39835">MQQQLEGLTAGLVGRARNHQVTWGRVSEVLGISQDTARHRYSDDFITRRLARLTGNPTPALAPRTSPKNSPPVSPRPHRTSAARAPQPASPDNQPTPTTTPTPSGAAYNRLAPVLSMLVRTSKQTNTEVSAKIGCSPSFLSRILSGERLPTWPMTEKFAHACGADPGVLRTVWVTERCSERTRDITLTEDEESPVPAADALHKAVHTLHSRAGQPAAQDIAVASRWTLTTDEVAHLIEGTQLPAWRVLKLFVDLLGGDATHFRRLLDQAADEHGASPAVLTSQTSDRTTATLAQPPTKQPIPTPLNEVIATFSRTLNHPSIVESQRARLLQKRADRNAISHPRTQEPGGTPRQKQASPVPSREPRT</sequence>
<name>A0AB39YGM0_9ACTN</name>
<organism evidence="3">
    <name type="scientific">Streptomyces sp. R33</name>
    <dbReference type="NCBI Taxonomy" id="3238629"/>
    <lineage>
        <taxon>Bacteria</taxon>
        <taxon>Bacillati</taxon>
        <taxon>Actinomycetota</taxon>
        <taxon>Actinomycetes</taxon>
        <taxon>Kitasatosporales</taxon>
        <taxon>Streptomycetaceae</taxon>
        <taxon>Streptomyces</taxon>
    </lineage>
</organism>
<dbReference type="SMART" id="SM00530">
    <property type="entry name" value="HTH_XRE"/>
    <property type="match status" value="1"/>
</dbReference>